<keyword evidence="4" id="KW-0028">Amino-acid biosynthesis</keyword>
<accession>A0A2X4PL81</accession>
<comment type="catalytic activity">
    <reaction evidence="8">
        <text>3-phosphoshikimate + phosphoenolpyruvate = 5-O-(1-carboxyvinyl)-3-phosphoshikimate + phosphate</text>
        <dbReference type="Rhea" id="RHEA:21256"/>
        <dbReference type="ChEBI" id="CHEBI:43474"/>
        <dbReference type="ChEBI" id="CHEBI:57701"/>
        <dbReference type="ChEBI" id="CHEBI:58702"/>
        <dbReference type="ChEBI" id="CHEBI:145989"/>
        <dbReference type="EC" id="2.5.1.19"/>
    </reaction>
    <physiologicalReaction direction="left-to-right" evidence="8">
        <dbReference type="Rhea" id="RHEA:21257"/>
    </physiologicalReaction>
</comment>
<comment type="pathway">
    <text evidence="1">Metabolic intermediate biosynthesis; chorismate biosynthesis; chorismate from D-erythrose 4-phosphate and phosphoenolpyruvate: step 6/7.</text>
</comment>
<dbReference type="GO" id="GO:0009423">
    <property type="term" value="P:chorismate biosynthetic process"/>
    <property type="evidence" value="ECO:0007669"/>
    <property type="project" value="UniProtKB-UniPathway"/>
</dbReference>
<organism evidence="10 11">
    <name type="scientific">Porphyromonas crevioricanis</name>
    <dbReference type="NCBI Taxonomy" id="393921"/>
    <lineage>
        <taxon>Bacteria</taxon>
        <taxon>Pseudomonadati</taxon>
        <taxon>Bacteroidota</taxon>
        <taxon>Bacteroidia</taxon>
        <taxon>Bacteroidales</taxon>
        <taxon>Porphyromonadaceae</taxon>
        <taxon>Porphyromonas</taxon>
    </lineage>
</organism>
<evidence type="ECO:0000256" key="4">
    <source>
        <dbReference type="ARBA" id="ARBA00022605"/>
    </source>
</evidence>
<dbReference type="InterPro" id="IPR013792">
    <property type="entry name" value="RNA3'P_cycl/enolpyr_Trfase_a/b"/>
</dbReference>
<dbReference type="GO" id="GO:0009073">
    <property type="term" value="P:aromatic amino acid family biosynthetic process"/>
    <property type="evidence" value="ECO:0007669"/>
    <property type="project" value="UniProtKB-KW"/>
</dbReference>
<dbReference type="InterPro" id="IPR001986">
    <property type="entry name" value="Enolpyruvate_Tfrase_dom"/>
</dbReference>
<dbReference type="Proteomes" id="UP000249300">
    <property type="component" value="Chromosome 1"/>
</dbReference>
<dbReference type="PIRSF" id="PIRSF000505">
    <property type="entry name" value="EPSPS"/>
    <property type="match status" value="1"/>
</dbReference>
<dbReference type="PANTHER" id="PTHR21090:SF5">
    <property type="entry name" value="PENTAFUNCTIONAL AROM POLYPEPTIDE"/>
    <property type="match status" value="1"/>
</dbReference>
<keyword evidence="6" id="KW-0057">Aromatic amino acid biosynthesis</keyword>
<dbReference type="EC" id="2.5.1.19" evidence="3"/>
<evidence type="ECO:0000259" key="9">
    <source>
        <dbReference type="Pfam" id="PF00275"/>
    </source>
</evidence>
<feature type="domain" description="Enolpyruvate transferase" evidence="9">
    <location>
        <begin position="62"/>
        <end position="421"/>
    </location>
</feature>
<dbReference type="UniPathway" id="UPA00053">
    <property type="reaction ID" value="UER00089"/>
</dbReference>
<evidence type="ECO:0000256" key="6">
    <source>
        <dbReference type="ARBA" id="ARBA00023141"/>
    </source>
</evidence>
<gene>
    <name evidence="10" type="primary">aroA</name>
    <name evidence="10" type="ORF">NCTC12858_00004</name>
</gene>
<evidence type="ECO:0000256" key="7">
    <source>
        <dbReference type="ARBA" id="ARBA00030046"/>
    </source>
</evidence>
<dbReference type="SUPFAM" id="SSF55205">
    <property type="entry name" value="EPT/RTPC-like"/>
    <property type="match status" value="1"/>
</dbReference>
<dbReference type="GO" id="GO:0003866">
    <property type="term" value="F:3-phosphoshikimate 1-carboxyvinyltransferase activity"/>
    <property type="evidence" value="ECO:0007669"/>
    <property type="project" value="UniProtKB-EC"/>
</dbReference>
<comment type="similarity">
    <text evidence="2">Belongs to the EPSP synthase family.</text>
</comment>
<keyword evidence="5 10" id="KW-0808">Transferase</keyword>
<dbReference type="RefSeq" id="WP_023939731.1">
    <property type="nucleotide sequence ID" value="NZ_LS483447.1"/>
</dbReference>
<dbReference type="InterPro" id="IPR023193">
    <property type="entry name" value="EPSP_synthase_CS"/>
</dbReference>
<dbReference type="PROSITE" id="PS00885">
    <property type="entry name" value="EPSP_SYNTHASE_2"/>
    <property type="match status" value="1"/>
</dbReference>
<evidence type="ECO:0000256" key="8">
    <source>
        <dbReference type="ARBA" id="ARBA00044633"/>
    </source>
</evidence>
<evidence type="ECO:0000256" key="3">
    <source>
        <dbReference type="ARBA" id="ARBA00012450"/>
    </source>
</evidence>
<dbReference type="KEGG" id="pcre:NCTC12858_00004"/>
<proteinExistence type="inferred from homology"/>
<dbReference type="InterPro" id="IPR006264">
    <property type="entry name" value="EPSP_synthase"/>
</dbReference>
<evidence type="ECO:0000313" key="11">
    <source>
        <dbReference type="Proteomes" id="UP000249300"/>
    </source>
</evidence>
<protein>
    <recommendedName>
        <fullName evidence="3">3-phosphoshikimate 1-carboxyvinyltransferase</fullName>
        <ecNumber evidence="3">2.5.1.19</ecNumber>
    </recommendedName>
    <alternativeName>
        <fullName evidence="7">5-enolpyruvylshikimate-3-phosphate synthase</fullName>
    </alternativeName>
</protein>
<keyword evidence="11" id="KW-1185">Reference proteome</keyword>
<dbReference type="AlphaFoldDB" id="A0A2X4PL81"/>
<evidence type="ECO:0000313" key="10">
    <source>
        <dbReference type="EMBL" id="SQH72198.1"/>
    </source>
</evidence>
<reference evidence="10 11" key="1">
    <citation type="submission" date="2018-06" db="EMBL/GenBank/DDBJ databases">
        <authorList>
            <consortium name="Pathogen Informatics"/>
            <person name="Doyle S."/>
        </authorList>
    </citation>
    <scope>NUCLEOTIDE SEQUENCE [LARGE SCALE GENOMIC DNA]</scope>
    <source>
        <strain evidence="10 11">NCTC12858</strain>
    </source>
</reference>
<name>A0A2X4PL81_9PORP</name>
<evidence type="ECO:0000256" key="5">
    <source>
        <dbReference type="ARBA" id="ARBA00022679"/>
    </source>
</evidence>
<dbReference type="Gene3D" id="3.65.10.10">
    <property type="entry name" value="Enolpyruvate transferase domain"/>
    <property type="match status" value="2"/>
</dbReference>
<sequence length="437" mass="47853">MISKTIYFRRPAQADSPIPLRLPFSKSICSREIVISALSTKSQTFVNGFTESLSDDLAVLQHALSASLHQEATIDLQASGTALRFLTAYFALQTSVPILLTGISRLCNRPIAPLIDALRMLGARITCMAHEGFAPLYIEPAKLEGGKIIDLDASLSSQFVSALLLIAPCLPDGLCLQLSTPPASVSYIAMTIEVMKRAGVSVQVSPDYRSYTVAAGSYTPLPLPMIERDWSAAAFFYTLLAIHRSPSLQLQLEGIYQDSIQGDKKATEYFAALGVESRQRKNGIIIEYNSMSKNQETILRPDFSSCPDMLPAWVVAATLQERPFVATGIATLRHKESDRIAAVTEGLLRLGYKGLEIHSDSLVYHSTPVQQMRETIPTIDSYDDHRIAMAFAMASADRRFTNGLCIRGIEAVSKSFPNFESVAEHCGLLFTSNGNAY</sequence>
<dbReference type="GO" id="GO:0008652">
    <property type="term" value="P:amino acid biosynthetic process"/>
    <property type="evidence" value="ECO:0007669"/>
    <property type="project" value="UniProtKB-KW"/>
</dbReference>
<dbReference type="PANTHER" id="PTHR21090">
    <property type="entry name" value="AROM/DEHYDROQUINATE SYNTHASE"/>
    <property type="match status" value="1"/>
</dbReference>
<dbReference type="Pfam" id="PF00275">
    <property type="entry name" value="EPSP_synthase"/>
    <property type="match status" value="1"/>
</dbReference>
<dbReference type="InterPro" id="IPR036968">
    <property type="entry name" value="Enolpyruvate_Tfrase_sf"/>
</dbReference>
<evidence type="ECO:0000256" key="1">
    <source>
        <dbReference type="ARBA" id="ARBA00004811"/>
    </source>
</evidence>
<evidence type="ECO:0000256" key="2">
    <source>
        <dbReference type="ARBA" id="ARBA00009948"/>
    </source>
</evidence>
<dbReference type="EMBL" id="LS483447">
    <property type="protein sequence ID" value="SQH72198.1"/>
    <property type="molecule type" value="Genomic_DNA"/>
</dbReference>